<dbReference type="EMBL" id="CP117884">
    <property type="protein sequence ID" value="WDF81802.1"/>
    <property type="molecule type" value="Genomic_DNA"/>
</dbReference>
<sequence length="155" mass="16759">MTERKTFHQFPQPLKNGLYIAEGTEDDQGQTLSNPVFWQDEVAAKPADFDTVPYQITLNRTWQQYTVEAQSQRAAQAEADAKQAQADAKQAQADADAAKQTAMQLLMAQAQSLPDKGAETGADTSNESTSSTPNTDTSSTTTPDTPTDSAENKEA</sequence>
<protein>
    <recommendedName>
        <fullName evidence="4">Bacteriophage SP-beta YorD domain-containing protein</fullName>
    </recommendedName>
</protein>
<gene>
    <name evidence="2" type="ORF">PQ472_07670</name>
</gene>
<dbReference type="Proteomes" id="UP001220377">
    <property type="component" value="Chromosome"/>
</dbReference>
<accession>A0ABY7WS20</accession>
<name>A0ABY7WS20_9LACO</name>
<feature type="region of interest" description="Disordered" evidence="1">
    <location>
        <begin position="71"/>
        <end position="155"/>
    </location>
</feature>
<evidence type="ECO:0000313" key="2">
    <source>
        <dbReference type="EMBL" id="WDF81802.1"/>
    </source>
</evidence>
<evidence type="ECO:0008006" key="4">
    <source>
        <dbReference type="Google" id="ProtNLM"/>
    </source>
</evidence>
<feature type="compositionally biased region" description="Low complexity" evidence="1">
    <location>
        <begin position="71"/>
        <end position="111"/>
    </location>
</feature>
<dbReference type="RefSeq" id="WP_274258800.1">
    <property type="nucleotide sequence ID" value="NZ_CP117884.1"/>
</dbReference>
<proteinExistence type="predicted"/>
<keyword evidence="3" id="KW-1185">Reference proteome</keyword>
<organism evidence="2 3">
    <name type="scientific">Lacticaseibacillus pabuli</name>
    <dbReference type="NCBI Taxonomy" id="3025672"/>
    <lineage>
        <taxon>Bacteria</taxon>
        <taxon>Bacillati</taxon>
        <taxon>Bacillota</taxon>
        <taxon>Bacilli</taxon>
        <taxon>Lactobacillales</taxon>
        <taxon>Lactobacillaceae</taxon>
        <taxon>Lacticaseibacillus</taxon>
    </lineage>
</organism>
<feature type="compositionally biased region" description="Low complexity" evidence="1">
    <location>
        <begin position="123"/>
        <end position="149"/>
    </location>
</feature>
<reference evidence="2 3" key="1">
    <citation type="submission" date="2023-02" db="EMBL/GenBank/DDBJ databases">
        <title>Genome sequence of Lacticaseibacillus sp. KACC 23028.</title>
        <authorList>
            <person name="Kim S."/>
            <person name="Heo J."/>
            <person name="Kwon S.-W."/>
        </authorList>
    </citation>
    <scope>NUCLEOTIDE SEQUENCE [LARGE SCALE GENOMIC DNA]</scope>
    <source>
        <strain evidence="2 3">KACC 23028</strain>
    </source>
</reference>
<evidence type="ECO:0000256" key="1">
    <source>
        <dbReference type="SAM" id="MobiDB-lite"/>
    </source>
</evidence>
<evidence type="ECO:0000313" key="3">
    <source>
        <dbReference type="Proteomes" id="UP001220377"/>
    </source>
</evidence>